<comment type="caution">
    <text evidence="6">The sequence shown here is derived from an EMBL/GenBank/DDBJ whole genome shotgun (WGS) entry which is preliminary data.</text>
</comment>
<feature type="domain" description="HTH rpiR-type" evidence="4">
    <location>
        <begin position="11"/>
        <end position="87"/>
    </location>
</feature>
<evidence type="ECO:0000256" key="3">
    <source>
        <dbReference type="ARBA" id="ARBA00023163"/>
    </source>
</evidence>
<evidence type="ECO:0000313" key="7">
    <source>
        <dbReference type="Proteomes" id="UP001232725"/>
    </source>
</evidence>
<dbReference type="SUPFAM" id="SSF46689">
    <property type="entry name" value="Homeodomain-like"/>
    <property type="match status" value="1"/>
</dbReference>
<dbReference type="Proteomes" id="UP001232725">
    <property type="component" value="Unassembled WGS sequence"/>
</dbReference>
<keyword evidence="7" id="KW-1185">Reference proteome</keyword>
<dbReference type="InterPro" id="IPR000281">
    <property type="entry name" value="HTH_RpiR"/>
</dbReference>
<dbReference type="Pfam" id="PF01380">
    <property type="entry name" value="SIS"/>
    <property type="match status" value="1"/>
</dbReference>
<dbReference type="InterPro" id="IPR035472">
    <property type="entry name" value="RpiR-like_SIS"/>
</dbReference>
<feature type="domain" description="SIS" evidence="5">
    <location>
        <begin position="135"/>
        <end position="275"/>
    </location>
</feature>
<dbReference type="InterPro" id="IPR036388">
    <property type="entry name" value="WH-like_DNA-bd_sf"/>
</dbReference>
<dbReference type="CDD" id="cd05013">
    <property type="entry name" value="SIS_RpiR"/>
    <property type="match status" value="1"/>
</dbReference>
<dbReference type="SUPFAM" id="SSF53697">
    <property type="entry name" value="SIS domain"/>
    <property type="match status" value="1"/>
</dbReference>
<gene>
    <name evidence="6" type="ORF">Q9R02_10640</name>
</gene>
<dbReference type="Gene3D" id="1.10.10.10">
    <property type="entry name" value="Winged helix-like DNA-binding domain superfamily/Winged helix DNA-binding domain"/>
    <property type="match status" value="1"/>
</dbReference>
<dbReference type="PROSITE" id="PS51464">
    <property type="entry name" value="SIS"/>
    <property type="match status" value="1"/>
</dbReference>
<dbReference type="PROSITE" id="PS51071">
    <property type="entry name" value="HTH_RPIR"/>
    <property type="match status" value="1"/>
</dbReference>
<dbReference type="Gene3D" id="3.40.50.10490">
    <property type="entry name" value="Glucose-6-phosphate isomerase like protein, domain 1"/>
    <property type="match status" value="1"/>
</dbReference>
<evidence type="ECO:0000259" key="5">
    <source>
        <dbReference type="PROSITE" id="PS51464"/>
    </source>
</evidence>
<evidence type="ECO:0000256" key="2">
    <source>
        <dbReference type="ARBA" id="ARBA00023125"/>
    </source>
</evidence>
<reference evidence="6 7" key="1">
    <citation type="submission" date="2023-08" db="EMBL/GenBank/DDBJ databases">
        <title>Arthrobacter horti sp. nov., isolated from forest soil.</title>
        <authorList>
            <person name="Park M."/>
        </authorList>
    </citation>
    <scope>NUCLEOTIDE SEQUENCE [LARGE SCALE GENOMIC DNA]</scope>
    <source>
        <strain evidence="6 7">YJM1</strain>
    </source>
</reference>
<dbReference type="Pfam" id="PF01418">
    <property type="entry name" value="HTH_6"/>
    <property type="match status" value="1"/>
</dbReference>
<dbReference type="PANTHER" id="PTHR30514:SF1">
    <property type="entry name" value="HTH-TYPE TRANSCRIPTIONAL REGULATOR HEXR-RELATED"/>
    <property type="match status" value="1"/>
</dbReference>
<sequence length="300" mass="31083">MTDHLTEPPLGGMRAYLQSLMPSLVPSEQRVVRLCIDNPQLVSESSVAELAGHAQTSPATVVRACKSLGLEGFQHLRQILLRDLGAAAWDAARDTELEGLGPGDARHPVTTLFARAAHEIRNALGALDYAAFDAAVASIRSAGRLLVVGNGASLPPAQSIALRFLGSGRVCEAPADVVSQHVAAALLGPGDVCLAVSDSGMNLFTLEAARAAARNGATLIGVTSYGKSALAEISTHALVAGAEFHSFNDETVVGNIVQMLLLSALHTAFGASSAEAAAAKADVLRVVYGMVERAEPPVHE</sequence>
<protein>
    <submittedName>
        <fullName evidence="6">MurR/RpiR family transcriptional regulator</fullName>
    </submittedName>
</protein>
<dbReference type="EMBL" id="JAVALS010000006">
    <property type="protein sequence ID" value="MDP5227611.1"/>
    <property type="molecule type" value="Genomic_DNA"/>
</dbReference>
<keyword evidence="2" id="KW-0238">DNA-binding</keyword>
<evidence type="ECO:0000256" key="1">
    <source>
        <dbReference type="ARBA" id="ARBA00023015"/>
    </source>
</evidence>
<dbReference type="PANTHER" id="PTHR30514">
    <property type="entry name" value="GLUCOKINASE"/>
    <property type="match status" value="1"/>
</dbReference>
<keyword evidence="3" id="KW-0804">Transcription</keyword>
<name>A0ABT9IPV5_9MICC</name>
<dbReference type="InterPro" id="IPR009057">
    <property type="entry name" value="Homeodomain-like_sf"/>
</dbReference>
<organism evidence="6 7">
    <name type="scientific">Arthrobacter horti</name>
    <dbReference type="NCBI Taxonomy" id="3068273"/>
    <lineage>
        <taxon>Bacteria</taxon>
        <taxon>Bacillati</taxon>
        <taxon>Actinomycetota</taxon>
        <taxon>Actinomycetes</taxon>
        <taxon>Micrococcales</taxon>
        <taxon>Micrococcaceae</taxon>
        <taxon>Arthrobacter</taxon>
    </lineage>
</organism>
<dbReference type="InterPro" id="IPR046348">
    <property type="entry name" value="SIS_dom_sf"/>
</dbReference>
<accession>A0ABT9IPV5</accession>
<dbReference type="InterPro" id="IPR001347">
    <property type="entry name" value="SIS_dom"/>
</dbReference>
<dbReference type="RefSeq" id="WP_305996661.1">
    <property type="nucleotide sequence ID" value="NZ_JAVALS010000006.1"/>
</dbReference>
<evidence type="ECO:0000313" key="6">
    <source>
        <dbReference type="EMBL" id="MDP5227611.1"/>
    </source>
</evidence>
<keyword evidence="1" id="KW-0805">Transcription regulation</keyword>
<proteinExistence type="predicted"/>
<evidence type="ECO:0000259" key="4">
    <source>
        <dbReference type="PROSITE" id="PS51071"/>
    </source>
</evidence>
<dbReference type="InterPro" id="IPR047640">
    <property type="entry name" value="RpiR-like"/>
</dbReference>